<dbReference type="Proteomes" id="UP000241167">
    <property type="component" value="Unassembled WGS sequence"/>
</dbReference>
<evidence type="ECO:0000259" key="7">
    <source>
        <dbReference type="PROSITE" id="PS50850"/>
    </source>
</evidence>
<dbReference type="PROSITE" id="PS50850">
    <property type="entry name" value="MFS"/>
    <property type="match status" value="1"/>
</dbReference>
<feature type="transmembrane region" description="Helical" evidence="6">
    <location>
        <begin position="259"/>
        <end position="281"/>
    </location>
</feature>
<dbReference type="Gene3D" id="1.20.1250.20">
    <property type="entry name" value="MFS general substrate transporter like domains"/>
    <property type="match status" value="2"/>
</dbReference>
<dbReference type="InterPro" id="IPR011701">
    <property type="entry name" value="MFS"/>
</dbReference>
<proteinExistence type="predicted"/>
<evidence type="ECO:0000256" key="6">
    <source>
        <dbReference type="SAM" id="Phobius"/>
    </source>
</evidence>
<reference evidence="8 9" key="1">
    <citation type="submission" date="2018-03" db="EMBL/GenBank/DDBJ databases">
        <title>The draft genome of Sphingosinicella sp. GL-C-18.</title>
        <authorList>
            <person name="Liu L."/>
            <person name="Li L."/>
            <person name="Liang L."/>
            <person name="Zhang X."/>
            <person name="Wang T."/>
        </authorList>
    </citation>
    <scope>NUCLEOTIDE SEQUENCE [LARGE SCALE GENOMIC DNA]</scope>
    <source>
        <strain evidence="8 9">GL-C-18</strain>
    </source>
</reference>
<evidence type="ECO:0000313" key="8">
    <source>
        <dbReference type="EMBL" id="PSJ41825.1"/>
    </source>
</evidence>
<keyword evidence="4 6" id="KW-1133">Transmembrane helix</keyword>
<evidence type="ECO:0000256" key="3">
    <source>
        <dbReference type="ARBA" id="ARBA00022692"/>
    </source>
</evidence>
<evidence type="ECO:0000256" key="4">
    <source>
        <dbReference type="ARBA" id="ARBA00022989"/>
    </source>
</evidence>
<organism evidence="8 9">
    <name type="scientific">Allosphingosinicella deserti</name>
    <dbReference type="NCBI Taxonomy" id="2116704"/>
    <lineage>
        <taxon>Bacteria</taxon>
        <taxon>Pseudomonadati</taxon>
        <taxon>Pseudomonadota</taxon>
        <taxon>Alphaproteobacteria</taxon>
        <taxon>Sphingomonadales</taxon>
        <taxon>Sphingomonadaceae</taxon>
        <taxon>Allosphingosinicella</taxon>
    </lineage>
</organism>
<keyword evidence="3 6" id="KW-0812">Transmembrane</keyword>
<dbReference type="GO" id="GO:0016020">
    <property type="term" value="C:membrane"/>
    <property type="evidence" value="ECO:0007669"/>
    <property type="project" value="UniProtKB-SubCell"/>
</dbReference>
<dbReference type="RefSeq" id="WP_106511992.1">
    <property type="nucleotide sequence ID" value="NZ_PXYI01000002.1"/>
</dbReference>
<sequence length="418" mass="43964">MSSLAADPPRPAHPRYPWALVALLWMVAFLNSADRSILPAVLPQLRTEFGLTPTQLALFGSVFFWIYAVAAFFFGRAGDSARRSRVILYGLIFWSIATGLTPLSTGFVMLLAFRGLVALGEASYYPTATALIGDWHRPEMRSRALSLHQTAVFAGAGLGALFAGMIADRVGWHAPFVLFAVIGLAHAFVLVRFLRDAPIRRTAAVAGKGREPIGIVLRTPPAVMLCAVFFLGTGASTGLTFWAPTYVHDALGLDLGSSALWGSATINLAGFLSVPLGGLLADTLARRTPVGRFYTLAIGLSAAAILLLPLAWVTTAIGVGVVLLATSIGKGLFDGCIYASMHDVVPPQARATAVGMMTLCGFIGAGITPIAVAAAAERFGMAAGMTSLAALYVVAVVLILLMRNSIRRAALANAHEVA</sequence>
<dbReference type="Pfam" id="PF07690">
    <property type="entry name" value="MFS_1"/>
    <property type="match status" value="1"/>
</dbReference>
<dbReference type="GO" id="GO:0022857">
    <property type="term" value="F:transmembrane transporter activity"/>
    <property type="evidence" value="ECO:0007669"/>
    <property type="project" value="InterPro"/>
</dbReference>
<comment type="caution">
    <text evidence="8">The sequence shown here is derived from an EMBL/GenBank/DDBJ whole genome shotgun (WGS) entry which is preliminary data.</text>
</comment>
<evidence type="ECO:0000256" key="2">
    <source>
        <dbReference type="ARBA" id="ARBA00022448"/>
    </source>
</evidence>
<dbReference type="PANTHER" id="PTHR23505">
    <property type="entry name" value="SPINSTER"/>
    <property type="match status" value="1"/>
</dbReference>
<dbReference type="InterPro" id="IPR044770">
    <property type="entry name" value="MFS_spinster-like"/>
</dbReference>
<feature type="transmembrane region" description="Helical" evidence="6">
    <location>
        <begin position="293"/>
        <end position="313"/>
    </location>
</feature>
<dbReference type="InterPro" id="IPR020846">
    <property type="entry name" value="MFS_dom"/>
</dbReference>
<feature type="transmembrane region" description="Helical" evidence="6">
    <location>
        <begin position="215"/>
        <end position="239"/>
    </location>
</feature>
<protein>
    <submittedName>
        <fullName evidence="8">MFS transporter</fullName>
    </submittedName>
</protein>
<keyword evidence="9" id="KW-1185">Reference proteome</keyword>
<keyword evidence="5 6" id="KW-0472">Membrane</keyword>
<dbReference type="OrthoDB" id="9794076at2"/>
<feature type="transmembrane region" description="Helical" evidence="6">
    <location>
        <begin position="111"/>
        <end position="133"/>
    </location>
</feature>
<evidence type="ECO:0000256" key="1">
    <source>
        <dbReference type="ARBA" id="ARBA00004141"/>
    </source>
</evidence>
<dbReference type="SUPFAM" id="SSF103473">
    <property type="entry name" value="MFS general substrate transporter"/>
    <property type="match status" value="1"/>
</dbReference>
<dbReference type="EMBL" id="PXYI01000002">
    <property type="protein sequence ID" value="PSJ41825.1"/>
    <property type="molecule type" value="Genomic_DNA"/>
</dbReference>
<feature type="transmembrane region" description="Helical" evidence="6">
    <location>
        <begin position="172"/>
        <end position="194"/>
    </location>
</feature>
<comment type="subcellular location">
    <subcellularLocation>
        <location evidence="1">Membrane</location>
        <topology evidence="1">Multi-pass membrane protein</topology>
    </subcellularLocation>
</comment>
<dbReference type="PANTHER" id="PTHR23505:SF79">
    <property type="entry name" value="PROTEIN SPINSTER"/>
    <property type="match status" value="1"/>
</dbReference>
<feature type="transmembrane region" description="Helical" evidence="6">
    <location>
        <begin position="353"/>
        <end position="376"/>
    </location>
</feature>
<gene>
    <name evidence="8" type="ORF">C7I55_06005</name>
</gene>
<evidence type="ECO:0000313" key="9">
    <source>
        <dbReference type="Proteomes" id="UP000241167"/>
    </source>
</evidence>
<feature type="domain" description="Major facilitator superfamily (MFS) profile" evidence="7">
    <location>
        <begin position="20"/>
        <end position="407"/>
    </location>
</feature>
<name>A0A2P7QV36_9SPHN</name>
<accession>A0A2P7QV36</accession>
<keyword evidence="2" id="KW-0813">Transport</keyword>
<evidence type="ECO:0000256" key="5">
    <source>
        <dbReference type="ARBA" id="ARBA00023136"/>
    </source>
</evidence>
<feature type="transmembrane region" description="Helical" evidence="6">
    <location>
        <begin position="319"/>
        <end position="341"/>
    </location>
</feature>
<feature type="transmembrane region" description="Helical" evidence="6">
    <location>
        <begin position="55"/>
        <end position="74"/>
    </location>
</feature>
<feature type="transmembrane region" description="Helical" evidence="6">
    <location>
        <begin position="382"/>
        <end position="401"/>
    </location>
</feature>
<feature type="transmembrane region" description="Helical" evidence="6">
    <location>
        <begin position="86"/>
        <end position="105"/>
    </location>
</feature>
<dbReference type="InterPro" id="IPR036259">
    <property type="entry name" value="MFS_trans_sf"/>
</dbReference>
<feature type="transmembrane region" description="Helical" evidence="6">
    <location>
        <begin position="145"/>
        <end position="166"/>
    </location>
</feature>
<dbReference type="AlphaFoldDB" id="A0A2P7QV36"/>